<dbReference type="Pfam" id="PF01709">
    <property type="entry name" value="Transcrip_reg"/>
    <property type="match status" value="1"/>
</dbReference>
<dbReference type="AlphaFoldDB" id="A0A5C8PAD9"/>
<dbReference type="FunFam" id="1.10.10.200:FF:000002">
    <property type="entry name" value="Probable transcriptional regulatory protein CLM62_37755"/>
    <property type="match status" value="1"/>
</dbReference>
<dbReference type="PANTHER" id="PTHR12532:SF6">
    <property type="entry name" value="TRANSCRIPTIONAL REGULATORY PROTEIN YEBC-RELATED"/>
    <property type="match status" value="1"/>
</dbReference>
<evidence type="ECO:0000259" key="8">
    <source>
        <dbReference type="Pfam" id="PF20772"/>
    </source>
</evidence>
<gene>
    <name evidence="9" type="ORF">FHP25_34765</name>
</gene>
<evidence type="ECO:0000313" key="9">
    <source>
        <dbReference type="EMBL" id="TXL70396.1"/>
    </source>
</evidence>
<reference evidence="9 10" key="1">
    <citation type="submission" date="2019-06" db="EMBL/GenBank/DDBJ databases">
        <title>New taxonomy in bacterial strain CC-CFT640, isolated from vineyard.</title>
        <authorList>
            <person name="Lin S.-Y."/>
            <person name="Tsai C.-F."/>
            <person name="Young C.-C."/>
        </authorList>
    </citation>
    <scope>NUCLEOTIDE SEQUENCE [LARGE SCALE GENOMIC DNA]</scope>
    <source>
        <strain evidence="9 10">CC-CFT640</strain>
    </source>
</reference>
<evidence type="ECO:0000256" key="5">
    <source>
        <dbReference type="ARBA" id="ARBA00023163"/>
    </source>
</evidence>
<evidence type="ECO:0000259" key="7">
    <source>
        <dbReference type="Pfam" id="PF01709"/>
    </source>
</evidence>
<dbReference type="GO" id="GO:0003677">
    <property type="term" value="F:DNA binding"/>
    <property type="evidence" value="ECO:0007669"/>
    <property type="project" value="UniProtKB-UniRule"/>
</dbReference>
<feature type="domain" description="TACO1/YebC-like second and third" evidence="7">
    <location>
        <begin position="82"/>
        <end position="240"/>
    </location>
</feature>
<name>A0A5C8PAD9_9HYPH</name>
<dbReference type="NCBIfam" id="TIGR01033">
    <property type="entry name" value="YebC/PmpR family DNA-binding transcriptional regulator"/>
    <property type="match status" value="1"/>
</dbReference>
<dbReference type="RefSeq" id="WP_147851608.1">
    <property type="nucleotide sequence ID" value="NZ_VDUZ01000060.1"/>
</dbReference>
<dbReference type="GO" id="GO:0005829">
    <property type="term" value="C:cytosol"/>
    <property type="evidence" value="ECO:0007669"/>
    <property type="project" value="TreeGrafter"/>
</dbReference>
<protein>
    <recommendedName>
        <fullName evidence="6">Probable transcriptional regulatory protein FHP25_34765</fullName>
    </recommendedName>
</protein>
<dbReference type="OrthoDB" id="9781053at2"/>
<dbReference type="Pfam" id="PF20772">
    <property type="entry name" value="TACO1_YebC_N"/>
    <property type="match status" value="1"/>
</dbReference>
<dbReference type="NCBIfam" id="NF009044">
    <property type="entry name" value="PRK12378.1"/>
    <property type="match status" value="1"/>
</dbReference>
<dbReference type="InterPro" id="IPR048300">
    <property type="entry name" value="TACO1_YebC-like_2nd/3rd_dom"/>
</dbReference>
<accession>A0A5C8PAD9</accession>
<keyword evidence="5 6" id="KW-0804">Transcription</keyword>
<dbReference type="NCBIfam" id="NF001030">
    <property type="entry name" value="PRK00110.1"/>
    <property type="match status" value="1"/>
</dbReference>
<dbReference type="EMBL" id="VDUZ01000060">
    <property type="protein sequence ID" value="TXL70396.1"/>
    <property type="molecule type" value="Genomic_DNA"/>
</dbReference>
<keyword evidence="10" id="KW-1185">Reference proteome</keyword>
<organism evidence="9 10">
    <name type="scientific">Vineibacter terrae</name>
    <dbReference type="NCBI Taxonomy" id="2586908"/>
    <lineage>
        <taxon>Bacteria</taxon>
        <taxon>Pseudomonadati</taxon>
        <taxon>Pseudomonadota</taxon>
        <taxon>Alphaproteobacteria</taxon>
        <taxon>Hyphomicrobiales</taxon>
        <taxon>Vineibacter</taxon>
    </lineage>
</organism>
<evidence type="ECO:0000256" key="4">
    <source>
        <dbReference type="ARBA" id="ARBA00023125"/>
    </source>
</evidence>
<proteinExistence type="inferred from homology"/>
<evidence type="ECO:0000256" key="6">
    <source>
        <dbReference type="HAMAP-Rule" id="MF_00693"/>
    </source>
</evidence>
<dbReference type="Gene3D" id="3.30.70.980">
    <property type="match status" value="2"/>
</dbReference>
<dbReference type="InterPro" id="IPR002876">
    <property type="entry name" value="Transcrip_reg_TACO1-like"/>
</dbReference>
<comment type="similarity">
    <text evidence="1 6">Belongs to the TACO1 family.</text>
</comment>
<dbReference type="HAMAP" id="MF_00693">
    <property type="entry name" value="Transcrip_reg_TACO1"/>
    <property type="match status" value="1"/>
</dbReference>
<dbReference type="Gene3D" id="1.10.10.200">
    <property type="match status" value="1"/>
</dbReference>
<comment type="subcellular location">
    <subcellularLocation>
        <location evidence="6">Cytoplasm</location>
    </subcellularLocation>
</comment>
<sequence>MAGHSQFKNIMHRKGAQDAKRAKVFTKIIRELTTAARSGMPDPAANPRLRAAVIAAREANMPKDTVDRAIKRGAGADAADNYVEVRYEGYGPGGVAVIVEALTDNRNRTASDVRSTFTKYGGNLGETNSVSFMFDRVGEFRYPLAAGSADDIMEKAIEAGAEDVQTVEGEDGHHEIVCAQDDFSAVRDALEKSLGAPSSAKLVWRPKSATAIDADTAQTLFKLIEMLEDSDDVQSVYANFEVSEDTLARLAG</sequence>
<keyword evidence="3 6" id="KW-0805">Transcription regulation</keyword>
<dbReference type="InterPro" id="IPR026564">
    <property type="entry name" value="Transcrip_reg_TACO1-like_dom3"/>
</dbReference>
<dbReference type="SUPFAM" id="SSF75625">
    <property type="entry name" value="YebC-like"/>
    <property type="match status" value="1"/>
</dbReference>
<keyword evidence="4 6" id="KW-0238">DNA-binding</keyword>
<feature type="domain" description="TACO1/YebC-like N-terminal" evidence="8">
    <location>
        <begin position="5"/>
        <end position="75"/>
    </location>
</feature>
<dbReference type="GO" id="GO:0006355">
    <property type="term" value="P:regulation of DNA-templated transcription"/>
    <property type="evidence" value="ECO:0007669"/>
    <property type="project" value="UniProtKB-UniRule"/>
</dbReference>
<dbReference type="InterPro" id="IPR029072">
    <property type="entry name" value="YebC-like"/>
</dbReference>
<evidence type="ECO:0000256" key="2">
    <source>
        <dbReference type="ARBA" id="ARBA00022490"/>
    </source>
</evidence>
<evidence type="ECO:0000256" key="3">
    <source>
        <dbReference type="ARBA" id="ARBA00023015"/>
    </source>
</evidence>
<dbReference type="InterPro" id="IPR017856">
    <property type="entry name" value="Integrase-like_N"/>
</dbReference>
<comment type="caution">
    <text evidence="9">The sequence shown here is derived from an EMBL/GenBank/DDBJ whole genome shotgun (WGS) entry which is preliminary data.</text>
</comment>
<dbReference type="PANTHER" id="PTHR12532">
    <property type="entry name" value="TRANSLATIONAL ACTIVATOR OF CYTOCHROME C OXIDASE 1"/>
    <property type="match status" value="1"/>
</dbReference>
<keyword evidence="2 6" id="KW-0963">Cytoplasm</keyword>
<evidence type="ECO:0000256" key="1">
    <source>
        <dbReference type="ARBA" id="ARBA00008724"/>
    </source>
</evidence>
<dbReference type="Proteomes" id="UP000321638">
    <property type="component" value="Unassembled WGS sequence"/>
</dbReference>
<evidence type="ECO:0000313" key="10">
    <source>
        <dbReference type="Proteomes" id="UP000321638"/>
    </source>
</evidence>
<dbReference type="InterPro" id="IPR049083">
    <property type="entry name" value="TACO1_YebC_N"/>
</dbReference>